<keyword evidence="3" id="KW-1185">Reference proteome</keyword>
<feature type="compositionally biased region" description="Basic and acidic residues" evidence="1">
    <location>
        <begin position="1"/>
        <end position="23"/>
    </location>
</feature>
<accession>A0A5B7HBU0</accession>
<evidence type="ECO:0000313" key="2">
    <source>
        <dbReference type="EMBL" id="MPC66757.1"/>
    </source>
</evidence>
<gene>
    <name evidence="2" type="ORF">E2C01_060910</name>
</gene>
<evidence type="ECO:0000256" key="1">
    <source>
        <dbReference type="SAM" id="MobiDB-lite"/>
    </source>
</evidence>
<reference evidence="2 3" key="1">
    <citation type="submission" date="2019-05" db="EMBL/GenBank/DDBJ databases">
        <title>Another draft genome of Portunus trituberculatus and its Hox gene families provides insights of decapod evolution.</title>
        <authorList>
            <person name="Jeong J.-H."/>
            <person name="Song I."/>
            <person name="Kim S."/>
            <person name="Choi T."/>
            <person name="Kim D."/>
            <person name="Ryu S."/>
            <person name="Kim W."/>
        </authorList>
    </citation>
    <scope>NUCLEOTIDE SEQUENCE [LARGE SCALE GENOMIC DNA]</scope>
    <source>
        <tissue evidence="2">Muscle</tissue>
    </source>
</reference>
<dbReference type="EMBL" id="VSRR010025225">
    <property type="protein sequence ID" value="MPC66757.1"/>
    <property type="molecule type" value="Genomic_DNA"/>
</dbReference>
<comment type="caution">
    <text evidence="2">The sequence shown here is derived from an EMBL/GenBank/DDBJ whole genome shotgun (WGS) entry which is preliminary data.</text>
</comment>
<feature type="region of interest" description="Disordered" evidence="1">
    <location>
        <begin position="1"/>
        <end position="25"/>
    </location>
</feature>
<organism evidence="2 3">
    <name type="scientific">Portunus trituberculatus</name>
    <name type="common">Swimming crab</name>
    <name type="synonym">Neptunus trituberculatus</name>
    <dbReference type="NCBI Taxonomy" id="210409"/>
    <lineage>
        <taxon>Eukaryota</taxon>
        <taxon>Metazoa</taxon>
        <taxon>Ecdysozoa</taxon>
        <taxon>Arthropoda</taxon>
        <taxon>Crustacea</taxon>
        <taxon>Multicrustacea</taxon>
        <taxon>Malacostraca</taxon>
        <taxon>Eumalacostraca</taxon>
        <taxon>Eucarida</taxon>
        <taxon>Decapoda</taxon>
        <taxon>Pleocyemata</taxon>
        <taxon>Brachyura</taxon>
        <taxon>Eubrachyura</taxon>
        <taxon>Portunoidea</taxon>
        <taxon>Portunidae</taxon>
        <taxon>Portuninae</taxon>
        <taxon>Portunus</taxon>
    </lineage>
</organism>
<sequence>MCTEKREGKGREGEGGDGPREQAIDVPVTTKIVRFSLPFPITTITEAPGRSRVLQLVTITPDLTL</sequence>
<proteinExistence type="predicted"/>
<protein>
    <submittedName>
        <fullName evidence="2">Uncharacterized protein</fullName>
    </submittedName>
</protein>
<name>A0A5B7HBU0_PORTR</name>
<evidence type="ECO:0000313" key="3">
    <source>
        <dbReference type="Proteomes" id="UP000324222"/>
    </source>
</evidence>
<dbReference type="AlphaFoldDB" id="A0A5B7HBU0"/>
<dbReference type="Proteomes" id="UP000324222">
    <property type="component" value="Unassembled WGS sequence"/>
</dbReference>